<keyword evidence="3" id="KW-1185">Reference proteome</keyword>
<dbReference type="AlphaFoldDB" id="A0AA86UNX5"/>
<dbReference type="EMBL" id="CAXDID020000076">
    <property type="protein sequence ID" value="CAL6016379.1"/>
    <property type="molecule type" value="Genomic_DNA"/>
</dbReference>
<name>A0AA86UNX5_9EUKA</name>
<sequence length="146" mass="17329">MFDSNFGLENMTLNNSKNSNKMIFPMKTKAFSLIIDNQFYMCSCYIFNTEMNFCLANKLKKSKIVDIQCFMRQIVLILSRMIIIMFKCSELYIKQHSYHHKIFLKMLEANKIQNSTKQREQSNLMMVWSVLTNISVTDKQFEQSVM</sequence>
<dbReference type="EMBL" id="CATOUU010000909">
    <property type="protein sequence ID" value="CAI9958721.1"/>
    <property type="molecule type" value="Genomic_DNA"/>
</dbReference>
<evidence type="ECO:0000313" key="2">
    <source>
        <dbReference type="EMBL" id="CAL6016379.1"/>
    </source>
</evidence>
<dbReference type="Proteomes" id="UP001642409">
    <property type="component" value="Unassembled WGS sequence"/>
</dbReference>
<evidence type="ECO:0000313" key="3">
    <source>
        <dbReference type="Proteomes" id="UP001642409"/>
    </source>
</evidence>
<reference evidence="2 3" key="2">
    <citation type="submission" date="2024-07" db="EMBL/GenBank/DDBJ databases">
        <authorList>
            <person name="Akdeniz Z."/>
        </authorList>
    </citation>
    <scope>NUCLEOTIDE SEQUENCE [LARGE SCALE GENOMIC DNA]</scope>
</reference>
<accession>A0AA86UNX5</accession>
<reference evidence="1" key="1">
    <citation type="submission" date="2023-06" db="EMBL/GenBank/DDBJ databases">
        <authorList>
            <person name="Kurt Z."/>
        </authorList>
    </citation>
    <scope>NUCLEOTIDE SEQUENCE</scope>
</reference>
<gene>
    <name evidence="2" type="ORF">HINF_LOCUS25478</name>
    <name evidence="1" type="ORF">HINF_LOCUS46366</name>
</gene>
<organism evidence="1">
    <name type="scientific">Hexamita inflata</name>
    <dbReference type="NCBI Taxonomy" id="28002"/>
    <lineage>
        <taxon>Eukaryota</taxon>
        <taxon>Metamonada</taxon>
        <taxon>Diplomonadida</taxon>
        <taxon>Hexamitidae</taxon>
        <taxon>Hexamitinae</taxon>
        <taxon>Hexamita</taxon>
    </lineage>
</organism>
<comment type="caution">
    <text evidence="1">The sequence shown here is derived from an EMBL/GenBank/DDBJ whole genome shotgun (WGS) entry which is preliminary data.</text>
</comment>
<protein>
    <submittedName>
        <fullName evidence="2">Hypothetical_protein</fullName>
    </submittedName>
</protein>
<evidence type="ECO:0000313" key="1">
    <source>
        <dbReference type="EMBL" id="CAI9958721.1"/>
    </source>
</evidence>
<proteinExistence type="predicted"/>